<dbReference type="GO" id="GO:0006508">
    <property type="term" value="P:proteolysis"/>
    <property type="evidence" value="ECO:0007669"/>
    <property type="project" value="UniProtKB-KW"/>
</dbReference>
<proteinExistence type="inferred from homology"/>
<evidence type="ECO:0000256" key="3">
    <source>
        <dbReference type="ARBA" id="ARBA00022475"/>
    </source>
</evidence>
<keyword evidence="12 17" id="KW-0129">CBS domain</keyword>
<keyword evidence="8 14" id="KW-0378">Hydrolase</keyword>
<evidence type="ECO:0000259" key="19">
    <source>
        <dbReference type="PROSITE" id="PS51371"/>
    </source>
</evidence>
<feature type="transmembrane region" description="Helical" evidence="14">
    <location>
        <begin position="47"/>
        <end position="67"/>
    </location>
</feature>
<reference evidence="20 21" key="1">
    <citation type="submission" date="2016-10" db="EMBL/GenBank/DDBJ databases">
        <authorList>
            <person name="de Groot N.N."/>
        </authorList>
    </citation>
    <scope>NUCLEOTIDE SEQUENCE [LARGE SCALE GENOMIC DNA]</scope>
    <source>
        <strain evidence="21">P4-7,KCTC 19426,CECT 7604</strain>
    </source>
</reference>
<keyword evidence="11 14" id="KW-0482">Metalloprotease</keyword>
<dbReference type="CDD" id="cd06164">
    <property type="entry name" value="S2P-M50_SpoIVFB_CBS"/>
    <property type="match status" value="1"/>
</dbReference>
<feature type="region of interest" description="Disordered" evidence="18">
    <location>
        <begin position="1"/>
        <end position="25"/>
    </location>
</feature>
<evidence type="ECO:0000256" key="2">
    <source>
        <dbReference type="ARBA" id="ARBA00007931"/>
    </source>
</evidence>
<evidence type="ECO:0000256" key="14">
    <source>
        <dbReference type="PIRNR" id="PIRNR006404"/>
    </source>
</evidence>
<evidence type="ECO:0000256" key="10">
    <source>
        <dbReference type="ARBA" id="ARBA00022989"/>
    </source>
</evidence>
<comment type="similarity">
    <text evidence="2 14">Belongs to the peptidase M50B family.</text>
</comment>
<evidence type="ECO:0000256" key="18">
    <source>
        <dbReference type="SAM" id="MobiDB-lite"/>
    </source>
</evidence>
<evidence type="ECO:0000256" key="15">
    <source>
        <dbReference type="PIRSR" id="PIRSR006404-1"/>
    </source>
</evidence>
<evidence type="ECO:0000256" key="4">
    <source>
        <dbReference type="ARBA" id="ARBA00022670"/>
    </source>
</evidence>
<feature type="transmembrane region" description="Helical" evidence="14">
    <location>
        <begin position="235"/>
        <end position="254"/>
    </location>
</feature>
<keyword evidence="4 14" id="KW-0645">Protease</keyword>
<dbReference type="STRING" id="1090615.SAMN04515671_4327"/>
<evidence type="ECO:0000256" key="17">
    <source>
        <dbReference type="PROSITE-ProRule" id="PRU00703"/>
    </source>
</evidence>
<keyword evidence="7" id="KW-0677">Repeat</keyword>
<organism evidence="20 21">
    <name type="scientific">Nakamurella panacisegetis</name>
    <dbReference type="NCBI Taxonomy" id="1090615"/>
    <lineage>
        <taxon>Bacteria</taxon>
        <taxon>Bacillati</taxon>
        <taxon>Actinomycetota</taxon>
        <taxon>Actinomycetes</taxon>
        <taxon>Nakamurellales</taxon>
        <taxon>Nakamurellaceae</taxon>
        <taxon>Nakamurella</taxon>
    </lineage>
</organism>
<evidence type="ECO:0000313" key="21">
    <source>
        <dbReference type="Proteomes" id="UP000198741"/>
    </source>
</evidence>
<feature type="transmembrane region" description="Helical" evidence="14">
    <location>
        <begin position="133"/>
        <end position="156"/>
    </location>
</feature>
<dbReference type="Proteomes" id="UP000198741">
    <property type="component" value="Chromosome I"/>
</dbReference>
<dbReference type="GO" id="GO:0005886">
    <property type="term" value="C:plasma membrane"/>
    <property type="evidence" value="ECO:0007669"/>
    <property type="project" value="UniProtKB-SubCell"/>
</dbReference>
<keyword evidence="21" id="KW-1185">Reference proteome</keyword>
<keyword evidence="10 14" id="KW-1133">Transmembrane helix</keyword>
<dbReference type="PIRSF" id="PIRSF006404">
    <property type="entry name" value="UCP006404_Pept_M50_CBS"/>
    <property type="match status" value="1"/>
</dbReference>
<feature type="binding site" evidence="16">
    <location>
        <position position="97"/>
    </location>
    <ligand>
        <name>Zn(2+)</name>
        <dbReference type="ChEBI" id="CHEBI:29105"/>
        <note>catalytic</note>
    </ligand>
</feature>
<dbReference type="InterPro" id="IPR000644">
    <property type="entry name" value="CBS_dom"/>
</dbReference>
<dbReference type="EMBL" id="LT629710">
    <property type="protein sequence ID" value="SDP45963.1"/>
    <property type="molecule type" value="Genomic_DNA"/>
</dbReference>
<comment type="subcellular location">
    <subcellularLocation>
        <location evidence="1 14">Cell membrane</location>
        <topology evidence="1 14">Multi-pass membrane protein</topology>
    </subcellularLocation>
</comment>
<evidence type="ECO:0000256" key="8">
    <source>
        <dbReference type="ARBA" id="ARBA00022801"/>
    </source>
</evidence>
<dbReference type="InterPro" id="IPR008915">
    <property type="entry name" value="Peptidase_M50"/>
</dbReference>
<evidence type="ECO:0000256" key="7">
    <source>
        <dbReference type="ARBA" id="ARBA00022737"/>
    </source>
</evidence>
<dbReference type="PROSITE" id="PS51371">
    <property type="entry name" value="CBS"/>
    <property type="match status" value="1"/>
</dbReference>
<keyword evidence="6 14" id="KW-0479">Metal-binding</keyword>
<dbReference type="Pfam" id="PF02163">
    <property type="entry name" value="Peptidase_M50"/>
    <property type="match status" value="2"/>
</dbReference>
<name>A0A1H0SW46_9ACTN</name>
<keyword evidence="3 14" id="KW-1003">Cell membrane</keyword>
<feature type="transmembrane region" description="Helical" evidence="14">
    <location>
        <begin position="162"/>
        <end position="187"/>
    </location>
</feature>
<evidence type="ECO:0000256" key="5">
    <source>
        <dbReference type="ARBA" id="ARBA00022692"/>
    </source>
</evidence>
<dbReference type="GO" id="GO:0008237">
    <property type="term" value="F:metallopeptidase activity"/>
    <property type="evidence" value="ECO:0007669"/>
    <property type="project" value="UniProtKB-UniRule"/>
</dbReference>
<gene>
    <name evidence="20" type="ORF">SAMN04515671_4327</name>
</gene>
<dbReference type="SUPFAM" id="SSF54631">
    <property type="entry name" value="CBS-domain pair"/>
    <property type="match status" value="1"/>
</dbReference>
<evidence type="ECO:0000256" key="1">
    <source>
        <dbReference type="ARBA" id="ARBA00004651"/>
    </source>
</evidence>
<feature type="transmembrane region" description="Helical" evidence="14">
    <location>
        <begin position="73"/>
        <end position="92"/>
    </location>
</feature>
<evidence type="ECO:0000256" key="12">
    <source>
        <dbReference type="ARBA" id="ARBA00023122"/>
    </source>
</evidence>
<accession>A0A1H0SW46</accession>
<feature type="binding site" evidence="16">
    <location>
        <position position="93"/>
    </location>
    <ligand>
        <name>Zn(2+)</name>
        <dbReference type="ChEBI" id="CHEBI:29105"/>
        <note>catalytic</note>
    </ligand>
</feature>
<dbReference type="PANTHER" id="PTHR39188">
    <property type="entry name" value="MEMBRANE-ASSOCIATED ZINC METALLOPROTEASE M50B"/>
    <property type="match status" value="1"/>
</dbReference>
<evidence type="ECO:0000256" key="6">
    <source>
        <dbReference type="ARBA" id="ARBA00022723"/>
    </source>
</evidence>
<keyword evidence="13 14" id="KW-0472">Membrane</keyword>
<dbReference type="PANTHER" id="PTHR39188:SF3">
    <property type="entry name" value="STAGE IV SPORULATION PROTEIN FB"/>
    <property type="match status" value="1"/>
</dbReference>
<evidence type="ECO:0000256" key="13">
    <source>
        <dbReference type="ARBA" id="ARBA00023136"/>
    </source>
</evidence>
<dbReference type="AlphaFoldDB" id="A0A1H0SW46"/>
<sequence>MTSGPSRFEGSPATGQPTPIRRRDTPFGPGLPMGRWAGVPIRAHPSVLLMLAFFAYFLATSALPAVRSGQSTAAYWWVGSITAAAFWLTLLAHELAHAVTARHFGMRVERITLWALGGLTELHGEPPSPRADALIAGSGPAVSLVIGGACGAVAWWSGTSSLAVAAVAWLAGASVFLGVFNLLPAAPLDGGRLLRAWLWWRSHDRAKAAVRATSAGRVLGTALVVLGFLELLAGGWGGLWLALIGWFIVSGAAGERYAVSAEKLRTLTVREVMSPAPFVVADWWAVQHLLDQLRLEDTHQAAYPVIDFSGAVHGVLTLQDLLRVPPDRREGTRLRDIIRRPVLLVSPDVSMADLLLSLHLRGGMAVVGENGRPVGLVTPDDLSRAAALAELGWPAKHPGSRPDGPHTV</sequence>
<feature type="domain" description="CBS" evidence="19">
    <location>
        <begin position="273"/>
        <end position="331"/>
    </location>
</feature>
<dbReference type="InterPro" id="IPR016483">
    <property type="entry name" value="UCP006404_Pept_M50_CBS"/>
</dbReference>
<evidence type="ECO:0000256" key="11">
    <source>
        <dbReference type="ARBA" id="ARBA00023049"/>
    </source>
</evidence>
<protein>
    <recommendedName>
        <fullName evidence="14">Zinc metalloprotease</fullName>
    </recommendedName>
</protein>
<keyword evidence="9 14" id="KW-0862">Zinc</keyword>
<evidence type="ECO:0000313" key="20">
    <source>
        <dbReference type="EMBL" id="SDP45963.1"/>
    </source>
</evidence>
<evidence type="ECO:0000256" key="16">
    <source>
        <dbReference type="PIRSR" id="PIRSR006404-2"/>
    </source>
</evidence>
<comment type="cofactor">
    <cofactor evidence="14 16">
        <name>Zn(2+)</name>
        <dbReference type="ChEBI" id="CHEBI:29105"/>
    </cofactor>
    <text evidence="14 16">Binds 1 zinc ion per subunit.</text>
</comment>
<keyword evidence="5 14" id="KW-0812">Transmembrane</keyword>
<dbReference type="Gene3D" id="3.10.580.10">
    <property type="entry name" value="CBS-domain"/>
    <property type="match status" value="2"/>
</dbReference>
<dbReference type="GO" id="GO:0046872">
    <property type="term" value="F:metal ion binding"/>
    <property type="evidence" value="ECO:0007669"/>
    <property type="project" value="UniProtKB-UniRule"/>
</dbReference>
<feature type="active site" evidence="15">
    <location>
        <position position="94"/>
    </location>
</feature>
<evidence type="ECO:0000256" key="9">
    <source>
        <dbReference type="ARBA" id="ARBA00022833"/>
    </source>
</evidence>
<feature type="binding site" evidence="16">
    <location>
        <position position="189"/>
    </location>
    <ligand>
        <name>Zn(2+)</name>
        <dbReference type="ChEBI" id="CHEBI:29105"/>
        <note>catalytic</note>
    </ligand>
</feature>
<dbReference type="InterPro" id="IPR046342">
    <property type="entry name" value="CBS_dom_sf"/>
</dbReference>
<dbReference type="Pfam" id="PF00571">
    <property type="entry name" value="CBS"/>
    <property type="match status" value="2"/>
</dbReference>